<keyword evidence="3" id="KW-1185">Reference proteome</keyword>
<name>A0AAP5IB95_9CYAN</name>
<evidence type="ECO:0000313" key="3">
    <source>
        <dbReference type="Proteomes" id="UP000667802"/>
    </source>
</evidence>
<dbReference type="Gene3D" id="3.40.50.1820">
    <property type="entry name" value="alpha/beta hydrolase"/>
    <property type="match status" value="1"/>
</dbReference>
<feature type="domain" description="Thioesterase" evidence="1">
    <location>
        <begin position="73"/>
        <end position="325"/>
    </location>
</feature>
<protein>
    <submittedName>
        <fullName evidence="2">Thioesterase domain-containing protein</fullName>
    </submittedName>
</protein>
<accession>A0AAP5IB95</accession>
<evidence type="ECO:0000259" key="1">
    <source>
        <dbReference type="Pfam" id="PF00975"/>
    </source>
</evidence>
<gene>
    <name evidence="2" type="ORF">G7B40_027765</name>
</gene>
<dbReference type="AlphaFoldDB" id="A0AAP5IB95"/>
<dbReference type="InterPro" id="IPR029058">
    <property type="entry name" value="AB_hydrolase_fold"/>
</dbReference>
<dbReference type="RefSeq" id="WP_208346146.1">
    <property type="nucleotide sequence ID" value="NZ_CAWQFN010000897.1"/>
</dbReference>
<proteinExistence type="predicted"/>
<sequence>MTLQNLSDRQSNLSSAKKLLLEKWKSSKSIANSRVQTASKGTITQLASVLRQQPTSLKWSPLVPIQPNGSKQPFFCVHPIGGNVLNYIHLARYLDPEQPFYGLQAKGLDGQHEPCTQLEEMAASYIEAMCAVQPEGPYLLGGWSMGGIVAFEMAIQLQRKGHQVALLTVIDSALPNYINKSYQGNFDEILTLKYFALTLGGSVGKNLSVSYDTLKHLSRDEQMNYIVEEAKINGILPSDVGLAQIRPLIKVFTANVQAVLNYVPQFYPSQVTLFLAEDILDELSDLHDPKLGWDELTGEPVEIYNMSGNHYTMMAKPYVQNLAEQLSCCLEKAQAI</sequence>
<dbReference type="EMBL" id="JAALHA020000017">
    <property type="protein sequence ID" value="MDR9898328.1"/>
    <property type="molecule type" value="Genomic_DNA"/>
</dbReference>
<evidence type="ECO:0000313" key="2">
    <source>
        <dbReference type="EMBL" id="MDR9898328.1"/>
    </source>
</evidence>
<dbReference type="InterPro" id="IPR001031">
    <property type="entry name" value="Thioesterase"/>
</dbReference>
<reference evidence="3" key="1">
    <citation type="journal article" date="2021" name="Science">
        <title>Hunting the eagle killer: A cyanobacterial neurotoxin causes vacuolar myelinopathy.</title>
        <authorList>
            <person name="Breinlinger S."/>
            <person name="Phillips T.J."/>
            <person name="Haram B.N."/>
            <person name="Mares J."/>
            <person name="Martinez Yerena J.A."/>
            <person name="Hrouzek P."/>
            <person name="Sobotka R."/>
            <person name="Henderson W.M."/>
            <person name="Schmieder P."/>
            <person name="Williams S.M."/>
            <person name="Lauderdale J.D."/>
            <person name="Wilde H.D."/>
            <person name="Gerrin W."/>
            <person name="Kust A."/>
            <person name="Washington J.W."/>
            <person name="Wagner C."/>
            <person name="Geier B."/>
            <person name="Liebeke M."/>
            <person name="Enke H."/>
            <person name="Niedermeyer T.H.J."/>
            <person name="Wilde S.B."/>
        </authorList>
    </citation>
    <scope>NUCLEOTIDE SEQUENCE [LARGE SCALE GENOMIC DNA]</scope>
    <source>
        <strain evidence="3">Thurmond2011</strain>
    </source>
</reference>
<dbReference type="SUPFAM" id="SSF53474">
    <property type="entry name" value="alpha/beta-Hydrolases"/>
    <property type="match status" value="1"/>
</dbReference>
<comment type="caution">
    <text evidence="2">The sequence shown here is derived from an EMBL/GenBank/DDBJ whole genome shotgun (WGS) entry which is preliminary data.</text>
</comment>
<dbReference type="Proteomes" id="UP000667802">
    <property type="component" value="Unassembled WGS sequence"/>
</dbReference>
<organism evidence="2 3">
    <name type="scientific">Aetokthonos hydrillicola Thurmond2011</name>
    <dbReference type="NCBI Taxonomy" id="2712845"/>
    <lineage>
        <taxon>Bacteria</taxon>
        <taxon>Bacillati</taxon>
        <taxon>Cyanobacteriota</taxon>
        <taxon>Cyanophyceae</taxon>
        <taxon>Nostocales</taxon>
        <taxon>Hapalosiphonaceae</taxon>
        <taxon>Aetokthonos</taxon>
    </lineage>
</organism>
<dbReference type="Pfam" id="PF00975">
    <property type="entry name" value="Thioesterase"/>
    <property type="match status" value="1"/>
</dbReference>